<dbReference type="InterPro" id="IPR010369">
    <property type="entry name" value="SOK"/>
</dbReference>
<keyword evidence="5" id="KW-0472">Membrane</keyword>
<dbReference type="InterPro" id="IPR048351">
    <property type="entry name" value="SOK_DIX"/>
</dbReference>
<dbReference type="GO" id="GO:0090708">
    <property type="term" value="P:specification of plant organ axis polarity"/>
    <property type="evidence" value="ECO:0007669"/>
    <property type="project" value="UniProtKB-ARBA"/>
</dbReference>
<dbReference type="AlphaFoldDB" id="A0A9D5H526"/>
<gene>
    <name evidence="11" type="ORF">J5N97_028696</name>
</gene>
<feature type="region of interest" description="Disordered" evidence="9">
    <location>
        <begin position="1"/>
        <end position="27"/>
    </location>
</feature>
<dbReference type="Pfam" id="PF06136">
    <property type="entry name" value="SOK"/>
    <property type="match status" value="1"/>
</dbReference>
<feature type="compositionally biased region" description="Basic and acidic residues" evidence="9">
    <location>
        <begin position="1"/>
        <end position="10"/>
    </location>
</feature>
<evidence type="ECO:0000313" key="12">
    <source>
        <dbReference type="Proteomes" id="UP001085076"/>
    </source>
</evidence>
<comment type="subcellular location">
    <subcellularLocation>
        <location evidence="1">Cell membrane</location>
        <topology evidence="1">Peripheral membrane protein</topology>
        <orientation evidence="1">Cytoplasmic side</orientation>
    </subcellularLocation>
</comment>
<dbReference type="OrthoDB" id="1280899at2759"/>
<dbReference type="PANTHER" id="PTHR31083:SF6">
    <property type="entry name" value="PROTEIN SOSEKI 3"/>
    <property type="match status" value="1"/>
</dbReference>
<evidence type="ECO:0000256" key="8">
    <source>
        <dbReference type="ARBA" id="ARBA00046534"/>
    </source>
</evidence>
<evidence type="ECO:0000256" key="7">
    <source>
        <dbReference type="ARBA" id="ARBA00024211"/>
    </source>
</evidence>
<proteinExistence type="inferred from homology"/>
<evidence type="ECO:0000313" key="11">
    <source>
        <dbReference type="EMBL" id="KAJ0963574.1"/>
    </source>
</evidence>
<dbReference type="EMBL" id="JAGGNH010000009">
    <property type="protein sequence ID" value="KAJ0963574.1"/>
    <property type="molecule type" value="Genomic_DNA"/>
</dbReference>
<dbReference type="GO" id="GO:2000067">
    <property type="term" value="P:regulation of root morphogenesis"/>
    <property type="evidence" value="ECO:0007669"/>
    <property type="project" value="UniProtKB-ARBA"/>
</dbReference>
<dbReference type="InterPro" id="IPR021182">
    <property type="entry name" value="SOK_magnoliopsida"/>
</dbReference>
<reference evidence="11" key="2">
    <citation type="journal article" date="2022" name="Hortic Res">
        <title>The genome of Dioscorea zingiberensis sheds light on the biosynthesis, origin and evolution of the medicinally important diosgenin saponins.</title>
        <authorList>
            <person name="Li Y."/>
            <person name="Tan C."/>
            <person name="Li Z."/>
            <person name="Guo J."/>
            <person name="Li S."/>
            <person name="Chen X."/>
            <person name="Wang C."/>
            <person name="Dai X."/>
            <person name="Yang H."/>
            <person name="Song W."/>
            <person name="Hou L."/>
            <person name="Xu J."/>
            <person name="Tong Z."/>
            <person name="Xu A."/>
            <person name="Yuan X."/>
            <person name="Wang W."/>
            <person name="Yang Q."/>
            <person name="Chen L."/>
            <person name="Sun Z."/>
            <person name="Wang K."/>
            <person name="Pan B."/>
            <person name="Chen J."/>
            <person name="Bao Y."/>
            <person name="Liu F."/>
            <person name="Qi X."/>
            <person name="Gang D.R."/>
            <person name="Wen J."/>
            <person name="Li J."/>
        </authorList>
    </citation>
    <scope>NUCLEOTIDE SEQUENCE</scope>
    <source>
        <strain evidence="11">Dzin_1.0</strain>
    </source>
</reference>
<comment type="caution">
    <text evidence="11">The sequence shown here is derived from an EMBL/GenBank/DDBJ whole genome shotgun (WGS) entry which is preliminary data.</text>
</comment>
<dbReference type="GO" id="GO:0051302">
    <property type="term" value="P:regulation of cell division"/>
    <property type="evidence" value="ECO:0007669"/>
    <property type="project" value="UniProtKB-ARBA"/>
</dbReference>
<accession>A0A9D5H526</accession>
<evidence type="ECO:0000256" key="9">
    <source>
        <dbReference type="SAM" id="MobiDB-lite"/>
    </source>
</evidence>
<evidence type="ECO:0000256" key="1">
    <source>
        <dbReference type="ARBA" id="ARBA00004413"/>
    </source>
</evidence>
<dbReference type="Proteomes" id="UP001085076">
    <property type="component" value="Miscellaneous, Linkage group lg09"/>
</dbReference>
<keyword evidence="4" id="KW-0132">Cell division</keyword>
<dbReference type="GO" id="GO:0051258">
    <property type="term" value="P:protein polymerization"/>
    <property type="evidence" value="ECO:0007669"/>
    <property type="project" value="UniProtKB-ARBA"/>
</dbReference>
<keyword evidence="2" id="KW-0217">Developmental protein</keyword>
<comment type="similarity">
    <text evidence="7">Belongs to the SOSEKI family.</text>
</comment>
<feature type="region of interest" description="Disordered" evidence="9">
    <location>
        <begin position="120"/>
        <end position="178"/>
    </location>
</feature>
<dbReference type="PIRSF" id="PIRSF031043">
    <property type="entry name" value="UCP031043"/>
    <property type="match status" value="1"/>
</dbReference>
<dbReference type="GO" id="GO:0005886">
    <property type="term" value="C:plasma membrane"/>
    <property type="evidence" value="ECO:0007669"/>
    <property type="project" value="UniProtKB-SubCell"/>
</dbReference>
<keyword evidence="6" id="KW-0131">Cell cycle</keyword>
<name>A0A9D5H526_9LILI</name>
<protein>
    <recommendedName>
        <fullName evidence="10">SOSEKI DIX-like domain-containing protein</fullName>
    </recommendedName>
</protein>
<feature type="compositionally biased region" description="Polar residues" evidence="9">
    <location>
        <begin position="385"/>
        <end position="418"/>
    </location>
</feature>
<feature type="compositionally biased region" description="Polar residues" evidence="9">
    <location>
        <begin position="125"/>
        <end position="143"/>
    </location>
</feature>
<evidence type="ECO:0000256" key="3">
    <source>
        <dbReference type="ARBA" id="ARBA00022475"/>
    </source>
</evidence>
<feature type="domain" description="SOSEKI DIX-like" evidence="10">
    <location>
        <begin position="32"/>
        <end position="119"/>
    </location>
</feature>
<feature type="region of interest" description="Disordered" evidence="9">
    <location>
        <begin position="340"/>
        <end position="363"/>
    </location>
</feature>
<dbReference type="PANTHER" id="PTHR31083">
    <property type="entry name" value="UPSTREAM OF FLC PROTEIN (DUF966)"/>
    <property type="match status" value="1"/>
</dbReference>
<feature type="compositionally biased region" description="Polar residues" evidence="9">
    <location>
        <begin position="162"/>
        <end position="171"/>
    </location>
</feature>
<feature type="compositionally biased region" description="Basic and acidic residues" evidence="9">
    <location>
        <begin position="340"/>
        <end position="358"/>
    </location>
</feature>
<evidence type="ECO:0000256" key="4">
    <source>
        <dbReference type="ARBA" id="ARBA00022618"/>
    </source>
</evidence>
<keyword evidence="3" id="KW-1003">Cell membrane</keyword>
<keyword evidence="12" id="KW-1185">Reference proteome</keyword>
<evidence type="ECO:0000256" key="5">
    <source>
        <dbReference type="ARBA" id="ARBA00023136"/>
    </source>
</evidence>
<reference evidence="11" key="1">
    <citation type="submission" date="2021-03" db="EMBL/GenBank/DDBJ databases">
        <authorList>
            <person name="Li Z."/>
            <person name="Yang C."/>
        </authorList>
    </citation>
    <scope>NUCLEOTIDE SEQUENCE</scope>
    <source>
        <strain evidence="11">Dzin_1.0</strain>
        <tissue evidence="11">Leaf</tissue>
    </source>
</reference>
<evidence type="ECO:0000259" key="10">
    <source>
        <dbReference type="Pfam" id="PF06136"/>
    </source>
</evidence>
<organism evidence="11 12">
    <name type="scientific">Dioscorea zingiberensis</name>
    <dbReference type="NCBI Taxonomy" id="325984"/>
    <lineage>
        <taxon>Eukaryota</taxon>
        <taxon>Viridiplantae</taxon>
        <taxon>Streptophyta</taxon>
        <taxon>Embryophyta</taxon>
        <taxon>Tracheophyta</taxon>
        <taxon>Spermatophyta</taxon>
        <taxon>Magnoliopsida</taxon>
        <taxon>Liliopsida</taxon>
        <taxon>Dioscoreales</taxon>
        <taxon>Dioscoreaceae</taxon>
        <taxon>Dioscorea</taxon>
    </lineage>
</organism>
<comment type="subunit">
    <text evidence="8">Homodimer. Forms long polymer filaments with other SOKs proteins polymers (e.g. SOK1, SOK2, SOK3 and SOK4) crucial for polar localization and biological activity. Binds to ANGUSTIFOLIA (AN).</text>
</comment>
<feature type="compositionally biased region" description="Low complexity" evidence="9">
    <location>
        <begin position="152"/>
        <end position="161"/>
    </location>
</feature>
<dbReference type="GO" id="GO:0051301">
    <property type="term" value="P:cell division"/>
    <property type="evidence" value="ECO:0007669"/>
    <property type="project" value="UniProtKB-KW"/>
</dbReference>
<evidence type="ECO:0000256" key="6">
    <source>
        <dbReference type="ARBA" id="ARBA00023306"/>
    </source>
</evidence>
<feature type="region of interest" description="Disordered" evidence="9">
    <location>
        <begin position="383"/>
        <end position="429"/>
    </location>
</feature>
<sequence length="429" mass="48371">MEARKERPRPWPEPPPPKHQHEQQEQQEKRIPVVYYLSKNHHLEHPHYMEVPISSPQGLYLKDVIHRLVVLRGKRMPSMYSWSCKRSYRNGFVWHDLSEDDLILPANGKEYVLKGSELLDRTPSEHNGNNLKFNIPRQNQQDSHGFGRTQEPSSSSSSSPSTVDASTQTDNIGRRLRPNGRRHLEEVHQPPMASSPSSCGKTDRTLESLIRADVRKVNNFRILEEEEEEVFVPVKAKSKAANMLVQLISCGAISAKDRRSSSSGFIPCPKPNCSPMNFNSPMSNSFTMIGELGCSLDSARFRGLRMNEKDYFSGSLLEATNTKEEVGEGMPVILRSSSCKENRSCKSPGLKEDEDKSFHSPGSKCFPRTRRVTALKPCRNEALVSPTSGFGQSRSLGLSHYGSNRINDSSVRGSSIRLQSFREDESEQD</sequence>
<evidence type="ECO:0000256" key="2">
    <source>
        <dbReference type="ARBA" id="ARBA00022473"/>
    </source>
</evidence>